<organism evidence="4 5">
    <name type="scientific">Smittium simulii</name>
    <dbReference type="NCBI Taxonomy" id="133385"/>
    <lineage>
        <taxon>Eukaryota</taxon>
        <taxon>Fungi</taxon>
        <taxon>Fungi incertae sedis</taxon>
        <taxon>Zoopagomycota</taxon>
        <taxon>Kickxellomycotina</taxon>
        <taxon>Harpellomycetes</taxon>
        <taxon>Harpellales</taxon>
        <taxon>Legeriomycetaceae</taxon>
        <taxon>Smittium</taxon>
    </lineage>
</organism>
<dbReference type="GO" id="GO:0005794">
    <property type="term" value="C:Golgi apparatus"/>
    <property type="evidence" value="ECO:0007669"/>
    <property type="project" value="TreeGrafter"/>
</dbReference>
<dbReference type="GO" id="GO:0000026">
    <property type="term" value="F:alpha-1,2-mannosyltransferase activity"/>
    <property type="evidence" value="ECO:0007669"/>
    <property type="project" value="TreeGrafter"/>
</dbReference>
<name>A0A2T9YHJ9_9FUNG</name>
<dbReference type="EMBL" id="MBFR01000184">
    <property type="protein sequence ID" value="PVU91828.1"/>
    <property type="molecule type" value="Genomic_DNA"/>
</dbReference>
<dbReference type="GO" id="GO:0000032">
    <property type="term" value="P:cell wall mannoprotein biosynthetic process"/>
    <property type="evidence" value="ECO:0007669"/>
    <property type="project" value="TreeGrafter"/>
</dbReference>
<reference evidence="4 5" key="1">
    <citation type="journal article" date="2018" name="MBio">
        <title>Comparative Genomics Reveals the Core Gene Toolbox for the Fungus-Insect Symbiosis.</title>
        <authorList>
            <person name="Wang Y."/>
            <person name="Stata M."/>
            <person name="Wang W."/>
            <person name="Stajich J.E."/>
            <person name="White M.M."/>
            <person name="Moncalvo J.M."/>
        </authorList>
    </citation>
    <scope>NUCLEOTIDE SEQUENCE [LARGE SCALE GENOMIC DNA]</scope>
    <source>
        <strain evidence="4 5">SWE-8-4</strain>
    </source>
</reference>
<dbReference type="Pfam" id="PF01793">
    <property type="entry name" value="Glyco_transf_15"/>
    <property type="match status" value="1"/>
</dbReference>
<comment type="similarity">
    <text evidence="1">Belongs to the glycosyltransferase 15 family.</text>
</comment>
<keyword evidence="3" id="KW-0472">Membrane</keyword>
<dbReference type="InterPro" id="IPR029044">
    <property type="entry name" value="Nucleotide-diphossugar_trans"/>
</dbReference>
<protein>
    <submittedName>
        <fullName evidence="4">Uncharacterized protein</fullName>
    </submittedName>
</protein>
<dbReference type="GO" id="GO:0016020">
    <property type="term" value="C:membrane"/>
    <property type="evidence" value="ECO:0007669"/>
    <property type="project" value="InterPro"/>
</dbReference>
<dbReference type="PANTHER" id="PTHR31121">
    <property type="entry name" value="ALPHA-1,2 MANNOSYLTRANSFERASE KTR1"/>
    <property type="match status" value="1"/>
</dbReference>
<evidence type="ECO:0000313" key="5">
    <source>
        <dbReference type="Proteomes" id="UP000245383"/>
    </source>
</evidence>
<feature type="transmembrane region" description="Helical" evidence="3">
    <location>
        <begin position="6"/>
        <end position="24"/>
    </location>
</feature>
<dbReference type="FunFam" id="3.90.550.10:FF:000051">
    <property type="entry name" value="Alpha-1,2-mannosyltransferase (Ktr4)"/>
    <property type="match status" value="1"/>
</dbReference>
<dbReference type="SUPFAM" id="SSF53448">
    <property type="entry name" value="Nucleotide-diphospho-sugar transferases"/>
    <property type="match status" value="1"/>
</dbReference>
<proteinExistence type="inferred from homology"/>
<keyword evidence="3" id="KW-0812">Transmembrane</keyword>
<keyword evidence="5" id="KW-1185">Reference proteome</keyword>
<dbReference type="Proteomes" id="UP000245383">
    <property type="component" value="Unassembled WGS sequence"/>
</dbReference>
<sequence length="622" mass="73398">MKRNFAISSFKLSILVIISWFIIFKLSANLRKKILTVDLAYHNCGNNIECIVKETKRIEQLALIIKKKTADIDDSRRKQEEKQRLIEQRKNSPANEKLLHSAKNGLTSSTFFFEFQKEKAILEEKHKAEQKSLYDAYRKVKFRYQSQIKLNSKDDFDLIKKAEQEILEIIDYESINTRFNRLPGWPSIFPEKLTNYRDNIINSNNFNSTADRLKHEIAPWVWHFDGPMGKNSDFKYDREKAAIIVLSRNTEVQDILYSMRQFEDRFNRNYHYPYIFLNDKPFTTKFMTLTSAATQSDVTYALIPKEHWDPPSFVDMNAVKVAHRQFKKEGVLYGDSMTYRQMIRFNSGFFYKHPLLADLDYYWRLEPNVDFYCDISYDLFKEMKAQNKTYAFVIFLKEMRNTIPTLWVNTLTYAKKYNVTSSLLRLFVDGSLDYNLCHFWSNFEVASLKWLKSEQYESFFQHLDRTGNFYYERWGDAPVHSLAAGLFLEKKDILFADDIGYRHDTFARWPRNTKSSTNSNYDSRIGNDVRCVIPKQIIDVNTIPSHNGRKNSAKSQSDIQLINIFNYDYSADSCLPLWKLFNENSVPWTNIDTTLALMKYKLNDIDFNDDNAISDALKNLKV</sequence>
<dbReference type="AlphaFoldDB" id="A0A2T9YHJ9"/>
<accession>A0A2T9YHJ9</accession>
<keyword evidence="3" id="KW-1133">Transmembrane helix</keyword>
<keyword evidence="2" id="KW-0808">Transferase</keyword>
<comment type="caution">
    <text evidence="4">The sequence shown here is derived from an EMBL/GenBank/DDBJ whole genome shotgun (WGS) entry which is preliminary data.</text>
</comment>
<evidence type="ECO:0000256" key="3">
    <source>
        <dbReference type="SAM" id="Phobius"/>
    </source>
</evidence>
<dbReference type="InterPro" id="IPR002685">
    <property type="entry name" value="Glyco_trans_15"/>
</dbReference>
<dbReference type="OrthoDB" id="439943at2759"/>
<gene>
    <name evidence="4" type="ORF">BB561_004187</name>
</gene>
<dbReference type="PANTHER" id="PTHR31121:SF2">
    <property type="entry name" value="MANNOSYLTRANSFERASE KTR5-RELATED"/>
    <property type="match status" value="1"/>
</dbReference>
<evidence type="ECO:0000256" key="1">
    <source>
        <dbReference type="ARBA" id="ARBA00007677"/>
    </source>
</evidence>
<dbReference type="Gene3D" id="3.90.550.10">
    <property type="entry name" value="Spore Coat Polysaccharide Biosynthesis Protein SpsA, Chain A"/>
    <property type="match status" value="1"/>
</dbReference>
<dbReference type="GO" id="GO:0006487">
    <property type="term" value="P:protein N-linked glycosylation"/>
    <property type="evidence" value="ECO:0007669"/>
    <property type="project" value="TreeGrafter"/>
</dbReference>
<evidence type="ECO:0000313" key="4">
    <source>
        <dbReference type="EMBL" id="PVU91828.1"/>
    </source>
</evidence>
<evidence type="ECO:0000256" key="2">
    <source>
        <dbReference type="ARBA" id="ARBA00022679"/>
    </source>
</evidence>